<dbReference type="AlphaFoldDB" id="A0AA46E0M1"/>
<organism evidence="1 2">
    <name type="scientific">Hypnocyclicus thermotrophus</name>
    <dbReference type="NCBI Taxonomy" id="1627895"/>
    <lineage>
        <taxon>Bacteria</taxon>
        <taxon>Fusobacteriati</taxon>
        <taxon>Fusobacteriota</taxon>
        <taxon>Fusobacteriia</taxon>
        <taxon>Fusobacteriales</taxon>
        <taxon>Fusobacteriaceae</taxon>
        <taxon>Hypnocyclicus</taxon>
    </lineage>
</organism>
<accession>A0AA46E0M1</accession>
<evidence type="ECO:0000313" key="2">
    <source>
        <dbReference type="Proteomes" id="UP000294678"/>
    </source>
</evidence>
<dbReference type="Proteomes" id="UP000294678">
    <property type="component" value="Unassembled WGS sequence"/>
</dbReference>
<evidence type="ECO:0000313" key="1">
    <source>
        <dbReference type="EMBL" id="TDT72450.1"/>
    </source>
</evidence>
<name>A0AA46E0M1_9FUSO</name>
<protein>
    <submittedName>
        <fullName evidence="1">Uncharacterized protein</fullName>
    </submittedName>
</protein>
<dbReference type="EMBL" id="SOBG01000001">
    <property type="protein sequence ID" value="TDT72450.1"/>
    <property type="molecule type" value="Genomic_DNA"/>
</dbReference>
<gene>
    <name evidence="1" type="ORF">EV215_0256</name>
</gene>
<proteinExistence type="predicted"/>
<reference evidence="1 2" key="1">
    <citation type="submission" date="2019-03" db="EMBL/GenBank/DDBJ databases">
        <title>Genomic Encyclopedia of Type Strains, Phase IV (KMG-IV): sequencing the most valuable type-strain genomes for metagenomic binning, comparative biology and taxonomic classification.</title>
        <authorList>
            <person name="Goeker M."/>
        </authorList>
    </citation>
    <scope>NUCLEOTIDE SEQUENCE [LARGE SCALE GENOMIC DNA]</scope>
    <source>
        <strain evidence="1 2">DSM 100055</strain>
    </source>
</reference>
<keyword evidence="2" id="KW-1185">Reference proteome</keyword>
<comment type="caution">
    <text evidence="1">The sequence shown here is derived from an EMBL/GenBank/DDBJ whole genome shotgun (WGS) entry which is preliminary data.</text>
</comment>
<sequence>MKKFFLILFLSIYTSLFSMSIGVNVDWIYDWSNMSLFTDLIKQARGFGDSNEPWKKIGEIKTDNNGWPIEDFGIVVYSGRKNYYDKIYNLTFDIVDKVPEIKFIKSTGTIKNIKITNNRYSAKLYLPKDNTQLILSFKHIGSGIKNIKIIDEKYKNNEVFTEEFIEMHKYFKVLRFMELKRINETSIENWKDRTKKEDIFQNKKDGIAWEYIIDIANTLNKDIWINIPYKANNEYIKSLALLLKNGLNKNLNIYIEYSNEYWNTIFPQNTWLKEQYIEQIEKNKNLKEYKVKNEYFKATLIAVEKLIKINKIFSEIFGKSEINNRVRIIIGAQIVWTDVIKTQLKYIKKYYGKPNKYFYGFAGGAYINVENPDNKNFNDIYNFINNKIENSPLDLQYKENVKISKKYNIKFLAYEGGIDIAGNDFKSSNEIEQKFIQTEDYVKLMKKYLDIWDRYTDNSLFMWYKSGASNNWGFVESMDNLKNKKFIKIKKLLLDENKKE</sequence>